<name>A0A816HZL5_BRANA</name>
<organism evidence="1">
    <name type="scientific">Brassica napus</name>
    <name type="common">Rape</name>
    <dbReference type="NCBI Taxonomy" id="3708"/>
    <lineage>
        <taxon>Eukaryota</taxon>
        <taxon>Viridiplantae</taxon>
        <taxon>Streptophyta</taxon>
        <taxon>Embryophyta</taxon>
        <taxon>Tracheophyta</taxon>
        <taxon>Spermatophyta</taxon>
        <taxon>Magnoliopsida</taxon>
        <taxon>eudicotyledons</taxon>
        <taxon>Gunneridae</taxon>
        <taxon>Pentapetalae</taxon>
        <taxon>rosids</taxon>
        <taxon>malvids</taxon>
        <taxon>Brassicales</taxon>
        <taxon>Brassicaceae</taxon>
        <taxon>Brassiceae</taxon>
        <taxon>Brassica</taxon>
    </lineage>
</organism>
<dbReference type="EMBL" id="HG994367">
    <property type="protein sequence ID" value="CAF1698721.1"/>
    <property type="molecule type" value="Genomic_DNA"/>
</dbReference>
<accession>A0A816HZL5</accession>
<proteinExistence type="predicted"/>
<gene>
    <name evidence="1" type="ORF">DARMORV10_C03P15360.1</name>
</gene>
<reference evidence="1" key="1">
    <citation type="submission" date="2021-01" db="EMBL/GenBank/DDBJ databases">
        <authorList>
            <consortium name="Genoscope - CEA"/>
            <person name="William W."/>
        </authorList>
    </citation>
    <scope>NUCLEOTIDE SEQUENCE</scope>
</reference>
<sequence>MIKFFFSMKKFLTRDFCLACPKAIQQTFFSFVNLTEYSRVVTMHTEILSCRAISST</sequence>
<dbReference type="Proteomes" id="UP001295469">
    <property type="component" value="Chromosome C03"/>
</dbReference>
<dbReference type="AlphaFoldDB" id="A0A816HZL5"/>
<evidence type="ECO:0000313" key="1">
    <source>
        <dbReference type="EMBL" id="CAF1698721.1"/>
    </source>
</evidence>
<protein>
    <submittedName>
        <fullName evidence="1">(rape) hypothetical protein</fullName>
    </submittedName>
</protein>